<dbReference type="PROSITE" id="PS51257">
    <property type="entry name" value="PROKAR_LIPOPROTEIN"/>
    <property type="match status" value="1"/>
</dbReference>
<keyword evidence="3" id="KW-1185">Reference proteome</keyword>
<dbReference type="AlphaFoldDB" id="A0A432Z8F1"/>
<protein>
    <recommendedName>
        <fullName evidence="4">Lipoprotein</fullName>
    </recommendedName>
</protein>
<accession>A0A432Z8F1</accession>
<feature type="signal peptide" evidence="1">
    <location>
        <begin position="1"/>
        <end position="18"/>
    </location>
</feature>
<dbReference type="EMBL" id="PIQE01000001">
    <property type="protein sequence ID" value="RUO74166.1"/>
    <property type="molecule type" value="Genomic_DNA"/>
</dbReference>
<dbReference type="STRING" id="1122124.GCA_000423165_00982"/>
<proteinExistence type="predicted"/>
<keyword evidence="1" id="KW-0732">Signal</keyword>
<comment type="caution">
    <text evidence="2">The sequence shown here is derived from an EMBL/GenBank/DDBJ whole genome shotgun (WGS) entry which is preliminary data.</text>
</comment>
<reference evidence="3" key="1">
    <citation type="journal article" date="2018" name="Front. Microbiol.">
        <title>Genome-Based Analysis Reveals the Taxonomy and Diversity of the Family Idiomarinaceae.</title>
        <authorList>
            <person name="Liu Y."/>
            <person name="Lai Q."/>
            <person name="Shao Z."/>
        </authorList>
    </citation>
    <scope>NUCLEOTIDE SEQUENCE [LARGE SCALE GENOMIC DNA]</scope>
    <source>
        <strain evidence="3">c121</strain>
    </source>
</reference>
<dbReference type="RefSeq" id="WP_026861971.1">
    <property type="nucleotide sequence ID" value="NZ_JAHVIQ010000001.1"/>
</dbReference>
<evidence type="ECO:0008006" key="4">
    <source>
        <dbReference type="Google" id="ProtNLM"/>
    </source>
</evidence>
<sequence length="204" mass="22358">MKRSLLTLTVSLALISCASVDYTKIDNRIPANVILTQGDHKNIKYIDSINYRHNIEYSPSLSAKCLILHVDNHGITLKDSSNTFVGPYTGRLYSIDSSTDIQGDSVLLFNDEHATIGQGLVKGSFVFGIATIEKIYRFKLILEPIDGQTVLSYSNIQAAQVDTGYSPNSGFVKVGAWPEAQPMLLVNLINAKTEALKKCLSSSE</sequence>
<evidence type="ECO:0000313" key="3">
    <source>
        <dbReference type="Proteomes" id="UP000287022"/>
    </source>
</evidence>
<dbReference type="Proteomes" id="UP000287022">
    <property type="component" value="Unassembled WGS sequence"/>
</dbReference>
<feature type="chain" id="PRO_5019406301" description="Lipoprotein" evidence="1">
    <location>
        <begin position="19"/>
        <end position="204"/>
    </location>
</feature>
<evidence type="ECO:0000256" key="1">
    <source>
        <dbReference type="SAM" id="SignalP"/>
    </source>
</evidence>
<evidence type="ECO:0000313" key="2">
    <source>
        <dbReference type="EMBL" id="RUO74166.1"/>
    </source>
</evidence>
<gene>
    <name evidence="2" type="ORF">CWI80_02085</name>
</gene>
<name>A0A432Z8F1_9GAMM</name>
<organism evidence="2 3">
    <name type="scientific">Pseudidiomarina sediminum</name>
    <dbReference type="NCBI Taxonomy" id="431675"/>
    <lineage>
        <taxon>Bacteria</taxon>
        <taxon>Pseudomonadati</taxon>
        <taxon>Pseudomonadota</taxon>
        <taxon>Gammaproteobacteria</taxon>
        <taxon>Alteromonadales</taxon>
        <taxon>Idiomarinaceae</taxon>
        <taxon>Pseudidiomarina</taxon>
    </lineage>
</organism>